<dbReference type="OrthoDB" id="10250783at2759"/>
<dbReference type="GO" id="GO:0016485">
    <property type="term" value="P:protein processing"/>
    <property type="evidence" value="ECO:0007669"/>
    <property type="project" value="TreeGrafter"/>
</dbReference>
<dbReference type="PANTHER" id="PTHR43016:SF13">
    <property type="entry name" value="PRESEQUENCE PROTEASE, MITOCHONDRIAL"/>
    <property type="match status" value="1"/>
</dbReference>
<reference evidence="2 3" key="2">
    <citation type="submission" date="2018-11" db="EMBL/GenBank/DDBJ databases">
        <authorList>
            <consortium name="Pathogen Informatics"/>
        </authorList>
    </citation>
    <scope>NUCLEOTIDE SEQUENCE [LARGE SCALE GENOMIC DNA]</scope>
    <source>
        <strain evidence="2 3">Egypt</strain>
    </source>
</reference>
<dbReference type="Gene3D" id="3.30.830.10">
    <property type="entry name" value="Metalloenzyme, LuxS/M16 peptidase-like"/>
    <property type="match status" value="1"/>
</dbReference>
<dbReference type="GO" id="GO:0004222">
    <property type="term" value="F:metalloendopeptidase activity"/>
    <property type="evidence" value="ECO:0007669"/>
    <property type="project" value="TreeGrafter"/>
</dbReference>
<dbReference type="SUPFAM" id="SSF63411">
    <property type="entry name" value="LuxS/MPP-like metallohydrolase"/>
    <property type="match status" value="1"/>
</dbReference>
<dbReference type="PANTHER" id="PTHR43016">
    <property type="entry name" value="PRESEQUENCE PROTEASE"/>
    <property type="match status" value="1"/>
</dbReference>
<dbReference type="EMBL" id="UZAN01057813">
    <property type="protein sequence ID" value="VDP91803.1"/>
    <property type="molecule type" value="Genomic_DNA"/>
</dbReference>
<name>A0A183B5P6_9TREM</name>
<reference evidence="4" key="1">
    <citation type="submission" date="2016-06" db="UniProtKB">
        <authorList>
            <consortium name="WormBaseParasite"/>
        </authorList>
    </citation>
    <scope>IDENTIFICATION</scope>
</reference>
<proteinExistence type="predicted"/>
<dbReference type="InterPro" id="IPR007863">
    <property type="entry name" value="Peptidase_M16_C"/>
</dbReference>
<keyword evidence="3" id="KW-1185">Reference proteome</keyword>
<dbReference type="InterPro" id="IPR011249">
    <property type="entry name" value="Metalloenz_LuxS/M16"/>
</dbReference>
<organism evidence="4">
    <name type="scientific">Echinostoma caproni</name>
    <dbReference type="NCBI Taxonomy" id="27848"/>
    <lineage>
        <taxon>Eukaryota</taxon>
        <taxon>Metazoa</taxon>
        <taxon>Spiralia</taxon>
        <taxon>Lophotrochozoa</taxon>
        <taxon>Platyhelminthes</taxon>
        <taxon>Trematoda</taxon>
        <taxon>Digenea</taxon>
        <taxon>Plagiorchiida</taxon>
        <taxon>Echinostomata</taxon>
        <taxon>Echinostomatoidea</taxon>
        <taxon>Echinostomatidae</taxon>
        <taxon>Echinostoma</taxon>
    </lineage>
</organism>
<evidence type="ECO:0000313" key="4">
    <source>
        <dbReference type="WBParaSite" id="ECPE_0001457101-mRNA-1"/>
    </source>
</evidence>
<protein>
    <submittedName>
        <fullName evidence="4">Peptidase_M16_C domain-containing protein</fullName>
    </submittedName>
</protein>
<sequence length="206" mass="23063">MFISQSNLNTSSFSPSFYTYGDANLEWCLERLDSNYLQNYDAITLDNSVPLEASWDKPRSVKLTCEPDPMAPDPDRQCTVSLSYRLEDIRNVYPNFVLNLLTKLLLDGDNAPLYQGLIESGYGLDWAGPVCGMDQGARTTSFHVGVQGVRVEDLDQFTDRVRDILAGVVRSQVLVSGSVGVTPSFPSKREKKRNGVYTVRIRPQIE</sequence>
<gene>
    <name evidence="2" type="ORF">ECPE_LOCUS14531</name>
</gene>
<evidence type="ECO:0000313" key="2">
    <source>
        <dbReference type="EMBL" id="VDP91803.1"/>
    </source>
</evidence>
<dbReference type="WBParaSite" id="ECPE_0001457101-mRNA-1">
    <property type="protein sequence ID" value="ECPE_0001457101-mRNA-1"/>
    <property type="gene ID" value="ECPE_0001457101"/>
</dbReference>
<dbReference type="AlphaFoldDB" id="A0A183B5P6"/>
<dbReference type="Proteomes" id="UP000272942">
    <property type="component" value="Unassembled WGS sequence"/>
</dbReference>
<evidence type="ECO:0000259" key="1">
    <source>
        <dbReference type="Pfam" id="PF05193"/>
    </source>
</evidence>
<dbReference type="GO" id="GO:0005759">
    <property type="term" value="C:mitochondrial matrix"/>
    <property type="evidence" value="ECO:0007669"/>
    <property type="project" value="TreeGrafter"/>
</dbReference>
<dbReference type="GO" id="GO:0046872">
    <property type="term" value="F:metal ion binding"/>
    <property type="evidence" value="ECO:0007669"/>
    <property type="project" value="InterPro"/>
</dbReference>
<accession>A0A183B5P6</accession>
<evidence type="ECO:0000313" key="3">
    <source>
        <dbReference type="Proteomes" id="UP000272942"/>
    </source>
</evidence>
<dbReference type="Pfam" id="PF05193">
    <property type="entry name" value="Peptidase_M16_C"/>
    <property type="match status" value="1"/>
</dbReference>
<feature type="domain" description="Peptidase M16 C-terminal" evidence="1">
    <location>
        <begin position="51"/>
        <end position="165"/>
    </location>
</feature>